<evidence type="ECO:0000313" key="2">
    <source>
        <dbReference type="Proteomes" id="UP001198571"/>
    </source>
</evidence>
<comment type="caution">
    <text evidence="1">The sequence shown here is derived from an EMBL/GenBank/DDBJ whole genome shotgun (WGS) entry which is preliminary data.</text>
</comment>
<dbReference type="EMBL" id="JACDXX010000008">
    <property type="protein sequence ID" value="MCB5410475.1"/>
    <property type="molecule type" value="Genomic_DNA"/>
</dbReference>
<keyword evidence="2" id="KW-1185">Reference proteome</keyword>
<dbReference type="RefSeq" id="WP_226935410.1">
    <property type="nucleotide sequence ID" value="NZ_JACDXX010000008.1"/>
</dbReference>
<reference evidence="1 2" key="1">
    <citation type="submission" date="2020-07" db="EMBL/GenBank/DDBJ databases">
        <title>Pseudogemmobacter sp. nov., isolated from poultry manure in Taiwan.</title>
        <authorList>
            <person name="Lin S.-Y."/>
            <person name="Tang Y.-S."/>
            <person name="Young C.-C."/>
        </authorList>
    </citation>
    <scope>NUCLEOTIDE SEQUENCE [LARGE SCALE GENOMIC DNA]</scope>
    <source>
        <strain evidence="1 2">CC-YST710</strain>
    </source>
</reference>
<gene>
    <name evidence="1" type="ORF">H0485_10740</name>
</gene>
<sequence length="73" mass="8021">MSSYRPAQIELARQMLAQPDLSHSAARRALNERIARHVLKSTQITCDRSVITVPKGVFIAGLAGRNIDHRGAV</sequence>
<proteinExistence type="predicted"/>
<evidence type="ECO:0000313" key="1">
    <source>
        <dbReference type="EMBL" id="MCB5410475.1"/>
    </source>
</evidence>
<protein>
    <submittedName>
        <fullName evidence="1">Uncharacterized protein</fullName>
    </submittedName>
</protein>
<organism evidence="1 2">
    <name type="scientific">Pseudogemmobacter faecipullorum</name>
    <dbReference type="NCBI Taxonomy" id="2755041"/>
    <lineage>
        <taxon>Bacteria</taxon>
        <taxon>Pseudomonadati</taxon>
        <taxon>Pseudomonadota</taxon>
        <taxon>Alphaproteobacteria</taxon>
        <taxon>Rhodobacterales</taxon>
        <taxon>Paracoccaceae</taxon>
        <taxon>Pseudogemmobacter</taxon>
    </lineage>
</organism>
<dbReference type="Proteomes" id="UP001198571">
    <property type="component" value="Unassembled WGS sequence"/>
</dbReference>
<name>A0ABS8CMM9_9RHOB</name>
<accession>A0ABS8CMM9</accession>